<feature type="compositionally biased region" description="Low complexity" evidence="7">
    <location>
        <begin position="412"/>
        <end position="426"/>
    </location>
</feature>
<dbReference type="GO" id="GO:0016192">
    <property type="term" value="P:vesicle-mediated transport"/>
    <property type="evidence" value="ECO:0007669"/>
    <property type="project" value="InterPro"/>
</dbReference>
<evidence type="ECO:0000256" key="5">
    <source>
        <dbReference type="ARBA" id="ARBA00022737"/>
    </source>
</evidence>
<sequence>LLQRPPTPKETAAPVTQIGDGQIQATTKTTTPKETAAPVTQIGDGQIQATTKTTTPKETAEAATQIGDGQVQATTKTTTPKETAEAATQIGDGQVQQTTKTTESTSTKNTATPATQIGDGQIQQSTASQQGAAASASPQDEEIQYQACATNGTLSMNLHNGILTDSKGRIGSIVANQQFQFDGPPPQAGAIYAAGWSIKDGKLAIGNSTTFYQCLSGNFYNLYAEHIGSKCEPVELDIVELFLELTVSQLRGIQATTQMSDAPPIELVDVCQLASLGINPQSFNFLSTTLESDHYVCCRETSDAGNAAVIVDLKNNNQTTTPKETAAPVTQIGDGQVQATTKTTTPKETAAPVTQIGDGQVQATTKTTTPKETAQAATQIGDGQVQATTKTTTPKETAEAATQIGDGQVQQTTKTTESTSTKNTATPATQIGDGQIQQSTASQQGAAASASPQDEEIHYQACATNGTLSMNLHNGILTDSKGRIGSIVANQQFQFDGPPPQAGAIYAAGWSIKDGKLAIGNSTTFYQCLSGNFYNLYAEHIGSKCEPVELDIVELVDC</sequence>
<gene>
    <name evidence="9" type="ORF">JL09_g1786</name>
</gene>
<dbReference type="Proteomes" id="UP000029867">
    <property type="component" value="Unassembled WGS sequence"/>
</dbReference>
<evidence type="ECO:0000256" key="1">
    <source>
        <dbReference type="ARBA" id="ARBA00004191"/>
    </source>
</evidence>
<feature type="compositionally biased region" description="Low complexity" evidence="7">
    <location>
        <begin position="435"/>
        <end position="452"/>
    </location>
</feature>
<keyword evidence="2" id="KW-0134">Cell wall</keyword>
<feature type="domain" description="Cell wall mannoprotein PIR1-like C-terminal" evidence="8">
    <location>
        <begin position="161"/>
        <end position="234"/>
    </location>
</feature>
<evidence type="ECO:0000259" key="8">
    <source>
        <dbReference type="Pfam" id="PF22799"/>
    </source>
</evidence>
<comment type="caution">
    <text evidence="9">The sequence shown here is derived from an EMBL/GenBank/DDBJ whole genome shotgun (WGS) entry which is preliminary data.</text>
</comment>
<feature type="compositionally biased region" description="Low complexity" evidence="7">
    <location>
        <begin position="121"/>
        <end position="138"/>
    </location>
</feature>
<protein>
    <recommendedName>
        <fullName evidence="8">Cell wall mannoprotein PIR1-like C-terminal domain-containing protein</fullName>
    </recommendedName>
</protein>
<dbReference type="eggNOG" id="ENOG502QQD8">
    <property type="taxonomic scope" value="Eukaryota"/>
</dbReference>
<dbReference type="PANTHER" id="PTHR47254:SF1">
    <property type="entry name" value="CELL WALL MANNOPROTEIN CIS3-RELATED"/>
    <property type="match status" value="1"/>
</dbReference>
<dbReference type="GO" id="GO:0005199">
    <property type="term" value="F:structural constituent of cell wall"/>
    <property type="evidence" value="ECO:0007669"/>
    <property type="project" value="InterPro"/>
</dbReference>
<name>A0A099P4D8_PICKU</name>
<dbReference type="Pfam" id="PF00399">
    <property type="entry name" value="PIR"/>
    <property type="match status" value="6"/>
</dbReference>
<dbReference type="HOGENOM" id="CLU_039662_0_0_1"/>
<dbReference type="EMBL" id="JQFK01000012">
    <property type="protein sequence ID" value="KGK39102.1"/>
    <property type="molecule type" value="Genomic_DNA"/>
</dbReference>
<dbReference type="GO" id="GO:0030130">
    <property type="term" value="C:clathrin coat of trans-Golgi network vesicle"/>
    <property type="evidence" value="ECO:0007669"/>
    <property type="project" value="InterPro"/>
</dbReference>
<feature type="domain" description="Cell wall mannoprotein PIR1-like C-terminal" evidence="8">
    <location>
        <begin position="475"/>
        <end position="548"/>
    </location>
</feature>
<evidence type="ECO:0000313" key="9">
    <source>
        <dbReference type="EMBL" id="KGK39102.1"/>
    </source>
</evidence>
<dbReference type="Gene3D" id="2.130.10.110">
    <property type="entry name" value="Clathrin heavy-chain terminal domain"/>
    <property type="match status" value="1"/>
</dbReference>
<evidence type="ECO:0000313" key="10">
    <source>
        <dbReference type="Proteomes" id="UP000029867"/>
    </source>
</evidence>
<dbReference type="GO" id="GO:0030132">
    <property type="term" value="C:clathrin coat of coated pit"/>
    <property type="evidence" value="ECO:0007669"/>
    <property type="project" value="InterPro"/>
</dbReference>
<evidence type="ECO:0000256" key="4">
    <source>
        <dbReference type="ARBA" id="ARBA00022729"/>
    </source>
</evidence>
<keyword evidence="3" id="KW-0964">Secreted</keyword>
<feature type="compositionally biased region" description="Low complexity" evidence="7">
    <location>
        <begin position="387"/>
        <end position="402"/>
    </location>
</feature>
<feature type="compositionally biased region" description="Low complexity" evidence="7">
    <location>
        <begin position="98"/>
        <end position="112"/>
    </location>
</feature>
<accession>A0A099P4D8</accession>
<evidence type="ECO:0000256" key="6">
    <source>
        <dbReference type="ARBA" id="ARBA00038219"/>
    </source>
</evidence>
<dbReference type="InterPro" id="IPR016025">
    <property type="entry name" value="Clathrin_H-chain_N"/>
</dbReference>
<keyword evidence="5" id="KW-0677">Repeat</keyword>
<feature type="compositionally biased region" description="Low complexity" evidence="7">
    <location>
        <begin position="25"/>
        <end position="40"/>
    </location>
</feature>
<feature type="non-terminal residue" evidence="9">
    <location>
        <position position="1"/>
    </location>
</feature>
<feature type="region of interest" description="Disordered" evidence="7">
    <location>
        <begin position="1"/>
        <end position="139"/>
    </location>
</feature>
<comment type="similarity">
    <text evidence="6">Belongs to the PIR protein family.</text>
</comment>
<reference evidence="10" key="1">
    <citation type="journal article" date="2014" name="Microb. Cell Fact.">
        <title>Exploiting Issatchenkia orientalis SD108 for succinic acid production.</title>
        <authorList>
            <person name="Xiao H."/>
            <person name="Shao Z."/>
            <person name="Jiang Y."/>
            <person name="Dole S."/>
            <person name="Zhao H."/>
        </authorList>
    </citation>
    <scope>NUCLEOTIDE SEQUENCE [LARGE SCALE GENOMIC DNA]</scope>
    <source>
        <strain evidence="10">SD108</strain>
    </source>
</reference>
<feature type="compositionally biased region" description="Low complexity" evidence="7">
    <location>
        <begin position="73"/>
        <end position="88"/>
    </location>
</feature>
<dbReference type="InterPro" id="IPR054508">
    <property type="entry name" value="PIR1-like_C"/>
</dbReference>
<dbReference type="GO" id="GO:0009277">
    <property type="term" value="C:fungal-type cell wall"/>
    <property type="evidence" value="ECO:0007669"/>
    <property type="project" value="UniProtKB-ARBA"/>
</dbReference>
<dbReference type="SUPFAM" id="SSF50989">
    <property type="entry name" value="Clathrin heavy-chain terminal domain"/>
    <property type="match status" value="1"/>
</dbReference>
<dbReference type="GO" id="GO:0006886">
    <property type="term" value="P:intracellular protein transport"/>
    <property type="evidence" value="ECO:0007669"/>
    <property type="project" value="InterPro"/>
</dbReference>
<feature type="region of interest" description="Disordered" evidence="7">
    <location>
        <begin position="318"/>
        <end position="454"/>
    </location>
</feature>
<evidence type="ECO:0000256" key="3">
    <source>
        <dbReference type="ARBA" id="ARBA00022525"/>
    </source>
</evidence>
<organism evidence="9 10">
    <name type="scientific">Pichia kudriavzevii</name>
    <name type="common">Yeast</name>
    <name type="synonym">Issatchenkia orientalis</name>
    <dbReference type="NCBI Taxonomy" id="4909"/>
    <lineage>
        <taxon>Eukaryota</taxon>
        <taxon>Fungi</taxon>
        <taxon>Dikarya</taxon>
        <taxon>Ascomycota</taxon>
        <taxon>Saccharomycotina</taxon>
        <taxon>Pichiomycetes</taxon>
        <taxon>Pichiales</taxon>
        <taxon>Pichiaceae</taxon>
        <taxon>Pichia</taxon>
    </lineage>
</organism>
<proteinExistence type="inferred from homology"/>
<dbReference type="AlphaFoldDB" id="A0A099P4D8"/>
<dbReference type="Pfam" id="PF22799">
    <property type="entry name" value="PIR1-like_C"/>
    <property type="match status" value="2"/>
</dbReference>
<dbReference type="InterPro" id="IPR051153">
    <property type="entry name" value="Yeast_CWMannoprotein_PIR"/>
</dbReference>
<dbReference type="VEuPathDB" id="FungiDB:C5L36_0B04600"/>
<evidence type="ECO:0000256" key="7">
    <source>
        <dbReference type="SAM" id="MobiDB-lite"/>
    </source>
</evidence>
<comment type="subcellular location">
    <subcellularLocation>
        <location evidence="1">Secreted</location>
        <location evidence="1">Cell wall</location>
    </subcellularLocation>
</comment>
<feature type="compositionally biased region" description="Low complexity" evidence="7">
    <location>
        <begin position="49"/>
        <end position="64"/>
    </location>
</feature>
<feature type="compositionally biased region" description="Low complexity" evidence="7">
    <location>
        <begin position="336"/>
        <end position="379"/>
    </location>
</feature>
<keyword evidence="4" id="KW-0732">Signal</keyword>
<evidence type="ECO:0000256" key="2">
    <source>
        <dbReference type="ARBA" id="ARBA00022512"/>
    </source>
</evidence>
<dbReference type="GO" id="GO:0031505">
    <property type="term" value="P:fungal-type cell wall organization"/>
    <property type="evidence" value="ECO:0007669"/>
    <property type="project" value="UniProtKB-ARBA"/>
</dbReference>
<dbReference type="PROSITE" id="PS50256">
    <property type="entry name" value="PIR_REPEAT_2"/>
    <property type="match status" value="10"/>
</dbReference>
<dbReference type="VEuPathDB" id="FungiDB:C5L36_0B04590"/>
<dbReference type="InterPro" id="IPR000420">
    <property type="entry name" value="Yeast_PIR_rpt"/>
</dbReference>
<dbReference type="PANTHER" id="PTHR47254">
    <property type="entry name" value="CELL WALL MANNOPROTEIN CIS3-RELATED"/>
    <property type="match status" value="1"/>
</dbReference>